<evidence type="ECO:0000313" key="11">
    <source>
        <dbReference type="Proteomes" id="UP000261540"/>
    </source>
</evidence>
<feature type="transmembrane region" description="Helical" evidence="8">
    <location>
        <begin position="120"/>
        <end position="141"/>
    </location>
</feature>
<dbReference type="Gene3D" id="1.20.140.150">
    <property type="match status" value="1"/>
</dbReference>
<dbReference type="RefSeq" id="XP_072557139.1">
    <property type="nucleotide sequence ID" value="XM_072701038.1"/>
</dbReference>
<evidence type="ECO:0000256" key="3">
    <source>
        <dbReference type="ARBA" id="ARBA00022475"/>
    </source>
</evidence>
<evidence type="ECO:0000256" key="4">
    <source>
        <dbReference type="ARBA" id="ARBA00022692"/>
    </source>
</evidence>
<dbReference type="GO" id="GO:0005886">
    <property type="term" value="C:plasma membrane"/>
    <property type="evidence" value="ECO:0007669"/>
    <property type="project" value="UniProtKB-SubCell"/>
</dbReference>
<feature type="transmembrane region" description="Helical" evidence="8">
    <location>
        <begin position="161"/>
        <end position="181"/>
    </location>
</feature>
<comment type="function">
    <text evidence="8">Claudins function as major constituents of the tight junction complexes that regulate the permeability of epithelia.</text>
</comment>
<feature type="chain" id="PRO_5017334061" description="Claudin" evidence="9">
    <location>
        <begin position="19"/>
        <end position="219"/>
    </location>
</feature>
<proteinExistence type="inferred from homology"/>
<organism evidence="10 11">
    <name type="scientific">Paramormyrops kingsleyae</name>
    <dbReference type="NCBI Taxonomy" id="1676925"/>
    <lineage>
        <taxon>Eukaryota</taxon>
        <taxon>Metazoa</taxon>
        <taxon>Chordata</taxon>
        <taxon>Craniata</taxon>
        <taxon>Vertebrata</taxon>
        <taxon>Euteleostomi</taxon>
        <taxon>Actinopterygii</taxon>
        <taxon>Neopterygii</taxon>
        <taxon>Teleostei</taxon>
        <taxon>Osteoglossocephala</taxon>
        <taxon>Osteoglossomorpha</taxon>
        <taxon>Osteoglossiformes</taxon>
        <taxon>Mormyridae</taxon>
        <taxon>Paramormyrops</taxon>
    </lineage>
</organism>
<dbReference type="AlphaFoldDB" id="A0A3B3RCX4"/>
<dbReference type="OrthoDB" id="8586036at2759"/>
<dbReference type="PRINTS" id="PR01077">
    <property type="entry name" value="CLAUDIN"/>
</dbReference>
<reference evidence="10" key="1">
    <citation type="submission" date="2025-08" db="UniProtKB">
        <authorList>
            <consortium name="Ensembl"/>
        </authorList>
    </citation>
    <scope>IDENTIFICATION</scope>
</reference>
<evidence type="ECO:0000313" key="10">
    <source>
        <dbReference type="Ensembl" id="ENSPKIP00000015775.1"/>
    </source>
</evidence>
<dbReference type="RefSeq" id="XP_023652312.1">
    <property type="nucleotide sequence ID" value="XM_023796544.2"/>
</dbReference>
<protein>
    <recommendedName>
        <fullName evidence="8">Claudin</fullName>
    </recommendedName>
</protein>
<dbReference type="PROSITE" id="PS01346">
    <property type="entry name" value="CLAUDIN"/>
    <property type="match status" value="1"/>
</dbReference>
<dbReference type="RefSeq" id="XP_072557144.1">
    <property type="nucleotide sequence ID" value="XM_072701043.1"/>
</dbReference>
<dbReference type="RefSeq" id="XP_023652313.1">
    <property type="nucleotide sequence ID" value="XM_023796545.2"/>
</dbReference>
<feature type="transmembrane region" description="Helical" evidence="8">
    <location>
        <begin position="75"/>
        <end position="99"/>
    </location>
</feature>
<dbReference type="STRING" id="1676925.ENSPKIP00000015775"/>
<keyword evidence="4 8" id="KW-0812">Transmembrane</keyword>
<keyword evidence="2 8" id="KW-0796">Tight junction</keyword>
<keyword evidence="9" id="KW-0732">Signal</keyword>
<dbReference type="RefSeq" id="XP_072557138.1">
    <property type="nucleotide sequence ID" value="XM_072701037.1"/>
</dbReference>
<dbReference type="Ensembl" id="ENSPKIT00000040249.1">
    <property type="protein sequence ID" value="ENSPKIP00000015775.1"/>
    <property type="gene ID" value="ENSPKIG00000002374.1"/>
</dbReference>
<dbReference type="InterPro" id="IPR004031">
    <property type="entry name" value="PMP22/EMP/MP20/Claudin"/>
</dbReference>
<keyword evidence="3 8" id="KW-1003">Cell membrane</keyword>
<dbReference type="Pfam" id="PF00822">
    <property type="entry name" value="PMP22_Claudin"/>
    <property type="match status" value="1"/>
</dbReference>
<dbReference type="PANTHER" id="PTHR12002">
    <property type="entry name" value="CLAUDIN"/>
    <property type="match status" value="1"/>
</dbReference>
<dbReference type="InterPro" id="IPR017974">
    <property type="entry name" value="Claudin_CS"/>
</dbReference>
<evidence type="ECO:0000256" key="2">
    <source>
        <dbReference type="ARBA" id="ARBA00022427"/>
    </source>
</evidence>
<dbReference type="GO" id="GO:0005923">
    <property type="term" value="C:bicellular tight junction"/>
    <property type="evidence" value="ECO:0007669"/>
    <property type="project" value="UniProtKB-SubCell"/>
</dbReference>
<dbReference type="RefSeq" id="XP_072557143.1">
    <property type="nucleotide sequence ID" value="XM_072701042.1"/>
</dbReference>
<reference evidence="10" key="2">
    <citation type="submission" date="2025-09" db="UniProtKB">
        <authorList>
            <consortium name="Ensembl"/>
        </authorList>
    </citation>
    <scope>IDENTIFICATION</scope>
</reference>
<comment type="caution">
    <text evidence="8">Lacks conserved residue(s) required for the propagation of feature annotation.</text>
</comment>
<comment type="subcellular location">
    <subcellularLocation>
        <location evidence="8">Cell junction</location>
        <location evidence="8">Tight junction</location>
    </subcellularLocation>
    <subcellularLocation>
        <location evidence="8">Cell membrane</location>
        <topology evidence="8">Multi-pass membrane protein</topology>
    </subcellularLocation>
</comment>
<dbReference type="RefSeq" id="XP_072557140.1">
    <property type="nucleotide sequence ID" value="XM_072701039.1"/>
</dbReference>
<dbReference type="RefSeq" id="XP_072557142.1">
    <property type="nucleotide sequence ID" value="XM_072701041.1"/>
</dbReference>
<keyword evidence="7 8" id="KW-0472">Membrane</keyword>
<dbReference type="KEGG" id="pki:111835838"/>
<evidence type="ECO:0000256" key="7">
    <source>
        <dbReference type="ARBA" id="ARBA00023136"/>
    </source>
</evidence>
<dbReference type="Proteomes" id="UP000261540">
    <property type="component" value="Unplaced"/>
</dbReference>
<name>A0A3B3RCX4_9TELE</name>
<accession>A0A3B3RCX4</accession>
<dbReference type="RefSeq" id="XP_072557141.1">
    <property type="nucleotide sequence ID" value="XM_072701040.1"/>
</dbReference>
<dbReference type="GeneID" id="111835838"/>
<evidence type="ECO:0000256" key="8">
    <source>
        <dbReference type="RuleBase" id="RU060637"/>
    </source>
</evidence>
<evidence type="ECO:0000256" key="6">
    <source>
        <dbReference type="ARBA" id="ARBA00022989"/>
    </source>
</evidence>
<evidence type="ECO:0000256" key="5">
    <source>
        <dbReference type="ARBA" id="ARBA00022949"/>
    </source>
</evidence>
<keyword evidence="6 8" id="KW-1133">Transmembrane helix</keyword>
<keyword evidence="11" id="KW-1185">Reference proteome</keyword>
<keyword evidence="5 8" id="KW-0965">Cell junction</keyword>
<evidence type="ECO:0000256" key="1">
    <source>
        <dbReference type="ARBA" id="ARBA00008295"/>
    </source>
</evidence>
<comment type="similarity">
    <text evidence="1 8">Belongs to the claudin family.</text>
</comment>
<dbReference type="GO" id="GO:0005198">
    <property type="term" value="F:structural molecule activity"/>
    <property type="evidence" value="ECO:0007669"/>
    <property type="project" value="InterPro"/>
</dbReference>
<dbReference type="GeneTree" id="ENSGT00940000157650"/>
<sequence length="219" mass="23331">MVVMAMQILGLLMGLVSWTLELSSTSSHVWKVKSHADAVTTSTWQFQGLWMHCAATAVGAIQCHRYKTVLGLPGYIQACRALMITSVLLGLFGVIISLLGMKFIKIGHISDHLKAKIATFGGIMLLLSGASSLTAVSWYASQVIQDFYNPLGGSLKFELGPGLYIGWGGASLAILGGALLCGSCRGSSTELPTGYDYTYSVNSQRQKICAPALSTNAYV</sequence>
<feature type="signal peptide" evidence="9">
    <location>
        <begin position="1"/>
        <end position="18"/>
    </location>
</feature>
<dbReference type="InterPro" id="IPR006187">
    <property type="entry name" value="Claudin"/>
</dbReference>
<evidence type="ECO:0000256" key="9">
    <source>
        <dbReference type="SAM" id="SignalP"/>
    </source>
</evidence>